<dbReference type="Gene3D" id="2.50.20.10">
    <property type="entry name" value="Lipoprotein localisation LolA/LolB/LppX"/>
    <property type="match status" value="1"/>
</dbReference>
<sequence length="261" mass="28157">MTIENGKPGDDVIAGAMTTAGLTKLMRAAATSWTTAEGVTRHWRRQDLVVRAFNRYFEELSRQAPAGSVAHLTALGSPDNAADDPADEVIETVLAVAADRPLRRRRAELVAARGAELRADLLVLDGDTFWARTGGDVLTNHGNPDHSHGGAEIIDQLLCPSYVPALFSLTPHGTTQLAGRTCVEVTARPRTDVSDDERWDWPGEPFGMITGGEEFRLAVDASTGVIVRASKFVDGELAEVTEWRELRLGPELAASLFASVD</sequence>
<gene>
    <name evidence="1" type="ORF">GGQ55_004844</name>
</gene>
<dbReference type="RefSeq" id="WP_179721256.1">
    <property type="nucleotide sequence ID" value="NZ_JACBZT010000001.1"/>
</dbReference>
<name>A0A853CMA9_9ACTN</name>
<dbReference type="Proteomes" id="UP000541969">
    <property type="component" value="Unassembled WGS sequence"/>
</dbReference>
<accession>A0A853CMA9</accession>
<reference evidence="1 2" key="1">
    <citation type="submission" date="2020-07" db="EMBL/GenBank/DDBJ databases">
        <title>Sequencing the genomes of 1000 actinobacteria strains.</title>
        <authorList>
            <person name="Klenk H.-P."/>
        </authorList>
    </citation>
    <scope>NUCLEOTIDE SEQUENCE [LARGE SCALE GENOMIC DNA]</scope>
    <source>
        <strain evidence="1 2">DSM 104001</strain>
    </source>
</reference>
<dbReference type="EMBL" id="JACBZT010000001">
    <property type="protein sequence ID" value="NYJ08566.1"/>
    <property type="molecule type" value="Genomic_DNA"/>
</dbReference>
<evidence type="ECO:0000313" key="1">
    <source>
        <dbReference type="EMBL" id="NYJ08566.1"/>
    </source>
</evidence>
<proteinExistence type="predicted"/>
<dbReference type="AlphaFoldDB" id="A0A853CMA9"/>
<organism evidence="1 2">
    <name type="scientific">Petropleomorpha daqingensis</name>
    <dbReference type="NCBI Taxonomy" id="2026353"/>
    <lineage>
        <taxon>Bacteria</taxon>
        <taxon>Bacillati</taxon>
        <taxon>Actinomycetota</taxon>
        <taxon>Actinomycetes</taxon>
        <taxon>Geodermatophilales</taxon>
        <taxon>Geodermatophilaceae</taxon>
        <taxon>Petropleomorpha</taxon>
    </lineage>
</organism>
<comment type="caution">
    <text evidence="1">The sequence shown here is derived from an EMBL/GenBank/DDBJ whole genome shotgun (WGS) entry which is preliminary data.</text>
</comment>
<keyword evidence="2" id="KW-1185">Reference proteome</keyword>
<evidence type="ECO:0000313" key="2">
    <source>
        <dbReference type="Proteomes" id="UP000541969"/>
    </source>
</evidence>
<protein>
    <submittedName>
        <fullName evidence="1">Uncharacterized protein</fullName>
    </submittedName>
</protein>